<dbReference type="Proteomes" id="UP000233414">
    <property type="component" value="Unassembled WGS sequence"/>
</dbReference>
<dbReference type="HAMAP" id="MF_01334">
    <property type="entry name" value="Ribosomal_bL25_CTC"/>
    <property type="match status" value="1"/>
</dbReference>
<evidence type="ECO:0000256" key="3">
    <source>
        <dbReference type="ARBA" id="ARBA00022980"/>
    </source>
</evidence>
<dbReference type="GO" id="GO:0022625">
    <property type="term" value="C:cytosolic large ribosomal subunit"/>
    <property type="evidence" value="ECO:0007669"/>
    <property type="project" value="TreeGrafter"/>
</dbReference>
<name>A0A2N1UPB0_9BACT</name>
<keyword evidence="3 5" id="KW-0689">Ribosomal protein</keyword>
<feature type="domain" description="Large ribosomal subunit protein bL25 L25" evidence="7">
    <location>
        <begin position="5"/>
        <end position="91"/>
    </location>
</feature>
<dbReference type="EMBL" id="PGYQ01000001">
    <property type="protein sequence ID" value="PKL72735.1"/>
    <property type="molecule type" value="Genomic_DNA"/>
</dbReference>
<evidence type="ECO:0000256" key="1">
    <source>
        <dbReference type="ARBA" id="ARBA00022730"/>
    </source>
</evidence>
<dbReference type="InterPro" id="IPR011035">
    <property type="entry name" value="Ribosomal_bL25/Gln-tRNA_synth"/>
</dbReference>
<keyword evidence="4 5" id="KW-0687">Ribonucleoprotein</keyword>
<comment type="similarity">
    <text evidence="5">Belongs to the bacterial ribosomal protein bL25 family. CTC subfamily.</text>
</comment>
<dbReference type="InterPro" id="IPR020930">
    <property type="entry name" value="Ribosomal_uL5_bac-type"/>
</dbReference>
<dbReference type="InterPro" id="IPR029751">
    <property type="entry name" value="Ribosomal_L25_dom"/>
</dbReference>
<dbReference type="SUPFAM" id="SSF50715">
    <property type="entry name" value="Ribosomal protein L25-like"/>
    <property type="match status" value="1"/>
</dbReference>
<comment type="function">
    <text evidence="5">This is one of the proteins that binds to the 5S RNA in the ribosome where it forms part of the central protuberance.</text>
</comment>
<evidence type="ECO:0000259" key="7">
    <source>
        <dbReference type="Pfam" id="PF01386"/>
    </source>
</evidence>
<proteinExistence type="inferred from homology"/>
<dbReference type="Pfam" id="PF14693">
    <property type="entry name" value="Ribosomal_TL5_C"/>
    <property type="match status" value="1"/>
</dbReference>
<evidence type="ECO:0000256" key="4">
    <source>
        <dbReference type="ARBA" id="ARBA00023274"/>
    </source>
</evidence>
<dbReference type="GO" id="GO:0008097">
    <property type="term" value="F:5S rRNA binding"/>
    <property type="evidence" value="ECO:0007669"/>
    <property type="project" value="InterPro"/>
</dbReference>
<keyword evidence="2 5" id="KW-0694">RNA-binding</keyword>
<dbReference type="Gene3D" id="2.170.120.20">
    <property type="entry name" value="Ribosomal protein L25, beta domain"/>
    <property type="match status" value="1"/>
</dbReference>
<keyword evidence="1 5" id="KW-0699">rRNA-binding</keyword>
<dbReference type="AlphaFoldDB" id="A0A2N1UPB0"/>
<protein>
    <recommendedName>
        <fullName evidence="5">Large ribosomal subunit protein bL25</fullName>
    </recommendedName>
    <alternativeName>
        <fullName evidence="5">General stress protein CTC</fullName>
    </alternativeName>
</protein>
<evidence type="ECO:0000259" key="8">
    <source>
        <dbReference type="Pfam" id="PF14693"/>
    </source>
</evidence>
<evidence type="ECO:0000313" key="9">
    <source>
        <dbReference type="EMBL" id="PKL72735.1"/>
    </source>
</evidence>
<sequence>MDLTLKTNLRTLINKKSKSLRKKGILPAVIYGHGIENKNIEIKKSIFQKLYKQVGDGSLLDLIIDGQKPIKVLIQEIQKDPVKSEILHIDFYQIKKGEKITHSIKLNFIGESKAIKELGGVLIRNVDSVEIECLPEDLISEIDVNISCLNTFEDIIHIKDLKIPLNIKILDKLDEIVSAVVPPKREEKKEVVEEKKEEEKKEPTNKSAINK</sequence>
<evidence type="ECO:0000256" key="6">
    <source>
        <dbReference type="SAM" id="MobiDB-lite"/>
    </source>
</evidence>
<dbReference type="PANTHER" id="PTHR33284:SF1">
    <property type="entry name" value="RIBOSOMAL PROTEIN L25_GLN-TRNA SYNTHETASE, ANTI-CODON-BINDING DOMAIN-CONTAINING PROTEIN"/>
    <property type="match status" value="1"/>
</dbReference>
<reference evidence="9 10" key="1">
    <citation type="journal article" date="2017" name="ISME J.">
        <title>Potential for microbial H2 and metal transformations associated with novel bacteria and archaea in deep terrestrial subsurface sediments.</title>
        <authorList>
            <person name="Hernsdorf A.W."/>
            <person name="Amano Y."/>
            <person name="Miyakawa K."/>
            <person name="Ise K."/>
            <person name="Suzuki Y."/>
            <person name="Anantharaman K."/>
            <person name="Probst A."/>
            <person name="Burstein D."/>
            <person name="Thomas B.C."/>
            <person name="Banfield J.F."/>
        </authorList>
    </citation>
    <scope>NUCLEOTIDE SEQUENCE [LARGE SCALE GENOMIC DNA]</scope>
    <source>
        <strain evidence="9">HGW-Kuenenbacteria-1</strain>
    </source>
</reference>
<feature type="region of interest" description="Disordered" evidence="6">
    <location>
        <begin position="184"/>
        <end position="211"/>
    </location>
</feature>
<dbReference type="Gene3D" id="2.40.240.10">
    <property type="entry name" value="Ribosomal Protein L25, Chain P"/>
    <property type="match status" value="1"/>
</dbReference>
<dbReference type="InterPro" id="IPR037121">
    <property type="entry name" value="Ribosomal_bL25_C"/>
</dbReference>
<dbReference type="PANTHER" id="PTHR33284">
    <property type="entry name" value="RIBOSOMAL PROTEIN L25/GLN-TRNA SYNTHETASE, ANTI-CODON-BINDING DOMAIN-CONTAINING PROTEIN"/>
    <property type="match status" value="1"/>
</dbReference>
<feature type="domain" description="Large ribosomal subunit protein bL25 beta" evidence="8">
    <location>
        <begin position="99"/>
        <end position="184"/>
    </location>
</feature>
<dbReference type="GO" id="GO:0006412">
    <property type="term" value="P:translation"/>
    <property type="evidence" value="ECO:0007669"/>
    <property type="project" value="UniProtKB-UniRule"/>
</dbReference>
<evidence type="ECO:0000256" key="2">
    <source>
        <dbReference type="ARBA" id="ARBA00022884"/>
    </source>
</evidence>
<organism evidence="9 10">
    <name type="scientific">Candidatus Kuenenbacteria bacterium HGW-Kuenenbacteria-1</name>
    <dbReference type="NCBI Taxonomy" id="2013812"/>
    <lineage>
        <taxon>Bacteria</taxon>
        <taxon>Candidatus Kueneniibacteriota</taxon>
    </lineage>
</organism>
<gene>
    <name evidence="5" type="primary">rplY</name>
    <name evidence="5" type="synonym">ctc</name>
    <name evidence="9" type="ORF">CVV26_00545</name>
</gene>
<dbReference type="InterPro" id="IPR001021">
    <property type="entry name" value="Ribosomal_bL25_long"/>
</dbReference>
<dbReference type="CDD" id="cd00495">
    <property type="entry name" value="Ribosomal_L25_TL5_CTC"/>
    <property type="match status" value="1"/>
</dbReference>
<evidence type="ECO:0000313" key="10">
    <source>
        <dbReference type="Proteomes" id="UP000233414"/>
    </source>
</evidence>
<dbReference type="GO" id="GO:0003735">
    <property type="term" value="F:structural constituent of ribosome"/>
    <property type="evidence" value="ECO:0007669"/>
    <property type="project" value="InterPro"/>
</dbReference>
<comment type="subunit">
    <text evidence="5">Part of the 50S ribosomal subunit; part of the 5S rRNA/L5/L18/L25 subcomplex. Contacts the 5S rRNA. Binds to the 5S rRNA independently of L5 and L18.</text>
</comment>
<dbReference type="InterPro" id="IPR020057">
    <property type="entry name" value="Ribosomal_bL25_b-dom"/>
</dbReference>
<dbReference type="InterPro" id="IPR020056">
    <property type="entry name" value="Rbsml_bL25/Gln-tRNA_synth_N"/>
</dbReference>
<comment type="caution">
    <text evidence="9">The sequence shown here is derived from an EMBL/GenBank/DDBJ whole genome shotgun (WGS) entry which is preliminary data.</text>
</comment>
<dbReference type="NCBIfam" id="TIGR00731">
    <property type="entry name" value="bL25_bact_ctc"/>
    <property type="match status" value="1"/>
</dbReference>
<dbReference type="Pfam" id="PF01386">
    <property type="entry name" value="Ribosomal_L25p"/>
    <property type="match status" value="1"/>
</dbReference>
<evidence type="ECO:0000256" key="5">
    <source>
        <dbReference type="HAMAP-Rule" id="MF_01334"/>
    </source>
</evidence>
<feature type="compositionally biased region" description="Basic and acidic residues" evidence="6">
    <location>
        <begin position="184"/>
        <end position="204"/>
    </location>
</feature>
<accession>A0A2N1UPB0</accession>